<gene>
    <name evidence="2" type="ORF">DUI87_00021</name>
</gene>
<comment type="caution">
    <text evidence="2">The sequence shown here is derived from an EMBL/GenBank/DDBJ whole genome shotgun (WGS) entry which is preliminary data.</text>
</comment>
<accession>A0A3M0LD49</accession>
<evidence type="ECO:0000313" key="2">
    <source>
        <dbReference type="EMBL" id="RMC22966.1"/>
    </source>
</evidence>
<dbReference type="Proteomes" id="UP000269221">
    <property type="component" value="Unassembled WGS sequence"/>
</dbReference>
<dbReference type="AlphaFoldDB" id="A0A3M0LD49"/>
<feature type="region of interest" description="Disordered" evidence="1">
    <location>
        <begin position="1"/>
        <end position="28"/>
    </location>
</feature>
<sequence>MGVSKERLERAGMGLKVRESHPEPFRDPLERQGWLQAGILSRQMNASGSGSKGFCKKSQDPRNPWSPFLSLKGLQGFGKGLEGREAGNGIPSGKGEIGTEFPSGPEFRRIHGSVQGMVGARWDGIEGP</sequence>
<evidence type="ECO:0000313" key="3">
    <source>
        <dbReference type="Proteomes" id="UP000269221"/>
    </source>
</evidence>
<reference evidence="2 3" key="1">
    <citation type="submission" date="2018-07" db="EMBL/GenBank/DDBJ databases">
        <title>A high quality draft genome assembly of the barn swallow (H. rustica rustica).</title>
        <authorList>
            <person name="Formenti G."/>
            <person name="Chiara M."/>
            <person name="Poveda L."/>
            <person name="Francoijs K.-J."/>
            <person name="Bonisoli-Alquati A."/>
            <person name="Canova L."/>
            <person name="Gianfranceschi L."/>
            <person name="Horner D.S."/>
            <person name="Saino N."/>
        </authorList>
    </citation>
    <scope>NUCLEOTIDE SEQUENCE [LARGE SCALE GENOMIC DNA]</scope>
    <source>
        <strain evidence="2">Chelidonia</strain>
        <tissue evidence="2">Blood</tissue>
    </source>
</reference>
<proteinExistence type="predicted"/>
<feature type="region of interest" description="Disordered" evidence="1">
    <location>
        <begin position="44"/>
        <end position="106"/>
    </location>
</feature>
<name>A0A3M0LD49_HIRRU</name>
<evidence type="ECO:0000256" key="1">
    <source>
        <dbReference type="SAM" id="MobiDB-lite"/>
    </source>
</evidence>
<organism evidence="2 3">
    <name type="scientific">Hirundo rustica rustica</name>
    <dbReference type="NCBI Taxonomy" id="333673"/>
    <lineage>
        <taxon>Eukaryota</taxon>
        <taxon>Metazoa</taxon>
        <taxon>Chordata</taxon>
        <taxon>Craniata</taxon>
        <taxon>Vertebrata</taxon>
        <taxon>Euteleostomi</taxon>
        <taxon>Archelosauria</taxon>
        <taxon>Archosauria</taxon>
        <taxon>Dinosauria</taxon>
        <taxon>Saurischia</taxon>
        <taxon>Theropoda</taxon>
        <taxon>Coelurosauria</taxon>
        <taxon>Aves</taxon>
        <taxon>Neognathae</taxon>
        <taxon>Neoaves</taxon>
        <taxon>Telluraves</taxon>
        <taxon>Australaves</taxon>
        <taxon>Passeriformes</taxon>
        <taxon>Sylvioidea</taxon>
        <taxon>Hirundinidae</taxon>
        <taxon>Hirundo</taxon>
    </lineage>
</organism>
<protein>
    <submittedName>
        <fullName evidence="2">Uncharacterized protein</fullName>
    </submittedName>
</protein>
<dbReference type="EMBL" id="QRBI01000003">
    <property type="protein sequence ID" value="RMC22966.1"/>
    <property type="molecule type" value="Genomic_DNA"/>
</dbReference>
<keyword evidence="3" id="KW-1185">Reference proteome</keyword>